<feature type="transmembrane region" description="Helical" evidence="7">
    <location>
        <begin position="156"/>
        <end position="179"/>
    </location>
</feature>
<feature type="transmembrane region" description="Helical" evidence="7">
    <location>
        <begin position="118"/>
        <end position="135"/>
    </location>
</feature>
<dbReference type="Pfam" id="PF07690">
    <property type="entry name" value="MFS_1"/>
    <property type="match status" value="1"/>
</dbReference>
<dbReference type="CDD" id="cd17321">
    <property type="entry name" value="MFS_MMR_MDR_like"/>
    <property type="match status" value="1"/>
</dbReference>
<evidence type="ECO:0000313" key="9">
    <source>
        <dbReference type="EMBL" id="MEE2058447.1"/>
    </source>
</evidence>
<feature type="transmembrane region" description="Helical" evidence="7">
    <location>
        <begin position="376"/>
        <end position="394"/>
    </location>
</feature>
<protein>
    <submittedName>
        <fullName evidence="9">MFS transporter</fullName>
    </submittedName>
</protein>
<evidence type="ECO:0000256" key="7">
    <source>
        <dbReference type="SAM" id="Phobius"/>
    </source>
</evidence>
<dbReference type="Proteomes" id="UP001336020">
    <property type="component" value="Unassembled WGS sequence"/>
</dbReference>
<keyword evidence="2" id="KW-0813">Transport</keyword>
<dbReference type="InterPro" id="IPR011701">
    <property type="entry name" value="MFS"/>
</dbReference>
<feature type="transmembrane region" description="Helical" evidence="7">
    <location>
        <begin position="185"/>
        <end position="204"/>
    </location>
</feature>
<keyword evidence="10" id="KW-1185">Reference proteome</keyword>
<gene>
    <name evidence="9" type="ORF">Q7514_13040</name>
</gene>
<evidence type="ECO:0000256" key="1">
    <source>
        <dbReference type="ARBA" id="ARBA00004651"/>
    </source>
</evidence>
<feature type="transmembrane region" description="Helical" evidence="7">
    <location>
        <begin position="225"/>
        <end position="245"/>
    </location>
</feature>
<keyword evidence="4 7" id="KW-0812">Transmembrane</keyword>
<evidence type="ECO:0000256" key="5">
    <source>
        <dbReference type="ARBA" id="ARBA00022989"/>
    </source>
</evidence>
<evidence type="ECO:0000259" key="8">
    <source>
        <dbReference type="PROSITE" id="PS50850"/>
    </source>
</evidence>
<dbReference type="PANTHER" id="PTHR42718:SF46">
    <property type="entry name" value="BLR6921 PROTEIN"/>
    <property type="match status" value="1"/>
</dbReference>
<comment type="caution">
    <text evidence="9">The sequence shown here is derived from an EMBL/GenBank/DDBJ whole genome shotgun (WGS) entry which is preliminary data.</text>
</comment>
<accession>A0ABU7LAX2</accession>
<feature type="transmembrane region" description="Helical" evidence="7">
    <location>
        <begin position="251"/>
        <end position="269"/>
    </location>
</feature>
<dbReference type="PROSITE" id="PS50850">
    <property type="entry name" value="MFS"/>
    <property type="match status" value="1"/>
</dbReference>
<keyword evidence="3" id="KW-1003">Cell membrane</keyword>
<reference evidence="9 10" key="1">
    <citation type="submission" date="2023-07" db="EMBL/GenBank/DDBJ databases">
        <authorList>
            <person name="Girao M."/>
            <person name="Carvalho M.F."/>
        </authorList>
    </citation>
    <scope>NUCLEOTIDE SEQUENCE [LARGE SCALE GENOMIC DNA]</scope>
    <source>
        <strain evidence="9 10">YIM65754</strain>
    </source>
</reference>
<evidence type="ECO:0000256" key="4">
    <source>
        <dbReference type="ARBA" id="ARBA00022692"/>
    </source>
</evidence>
<evidence type="ECO:0000256" key="3">
    <source>
        <dbReference type="ARBA" id="ARBA00022475"/>
    </source>
</evidence>
<dbReference type="SUPFAM" id="SSF103473">
    <property type="entry name" value="MFS general substrate transporter"/>
    <property type="match status" value="1"/>
</dbReference>
<sequence length="488" mass="50832">MPATEGVAIVTALSSRTSPGAEDLPVPFRVSGALATGSVLQPLNSSMIAVAIVGIAAQFGSTSGVSWVISAMYITTAVGAPTAGRLGSLFGARRVFVGGLLLVAAGSVVGMLAPSVGWLIAAYVLLGIGISAHMPNAMTMIRSYAERYGRSSRTALTTLVVCGQSVAALGPTIGGLLVGTFGWHSILWVNLPVVLLSAIAVIRADVGFAGGRSASAGEALRALDVMGIVLFLIAITSLMLLLVSFRDRPLWWLLPVVGIGSVLFVWWELRAPQPFFDVRALVRNRALSNTLVRTMVTYTCFYCVFFGIPQWLQYVRGMSAIEAGLTMLPVAGVSVIATIAGSRLYRRVGARATLLVGTVALLVGGILIVSVERSTAPLLVLLLVAAVLGIPNGFNNIGNQSLVNAVSSVEEVGTAIGMFRTMAFIGANLSVVVLQVTAGNSIDDDEGLHRMAWFIIAAAAALVAGVVFSRHMGPKGEVRGVGPGHYSE</sequence>
<dbReference type="InterPro" id="IPR036259">
    <property type="entry name" value="MFS_trans_sf"/>
</dbReference>
<evidence type="ECO:0000256" key="2">
    <source>
        <dbReference type="ARBA" id="ARBA00022448"/>
    </source>
</evidence>
<proteinExistence type="predicted"/>
<keyword evidence="6 7" id="KW-0472">Membrane</keyword>
<dbReference type="PANTHER" id="PTHR42718">
    <property type="entry name" value="MAJOR FACILITATOR SUPERFAMILY MULTIDRUG TRANSPORTER MFSC"/>
    <property type="match status" value="1"/>
</dbReference>
<dbReference type="InterPro" id="IPR020846">
    <property type="entry name" value="MFS_dom"/>
</dbReference>
<name>A0ABU7LAX2_9NOCA</name>
<feature type="transmembrane region" description="Helical" evidence="7">
    <location>
        <begin position="290"/>
        <end position="312"/>
    </location>
</feature>
<feature type="transmembrane region" description="Helical" evidence="7">
    <location>
        <begin position="95"/>
        <end position="112"/>
    </location>
</feature>
<feature type="transmembrane region" description="Helical" evidence="7">
    <location>
        <begin position="450"/>
        <end position="469"/>
    </location>
</feature>
<feature type="transmembrane region" description="Helical" evidence="7">
    <location>
        <begin position="352"/>
        <end position="370"/>
    </location>
</feature>
<organism evidence="9 10">
    <name type="scientific">Rhodococcus artemisiae</name>
    <dbReference type="NCBI Taxonomy" id="714159"/>
    <lineage>
        <taxon>Bacteria</taxon>
        <taxon>Bacillati</taxon>
        <taxon>Actinomycetota</taxon>
        <taxon>Actinomycetes</taxon>
        <taxon>Mycobacteriales</taxon>
        <taxon>Nocardiaceae</taxon>
        <taxon>Rhodococcus</taxon>
    </lineage>
</organism>
<evidence type="ECO:0000256" key="6">
    <source>
        <dbReference type="ARBA" id="ARBA00023136"/>
    </source>
</evidence>
<dbReference type="Gene3D" id="1.20.1250.20">
    <property type="entry name" value="MFS general substrate transporter like domains"/>
    <property type="match status" value="1"/>
</dbReference>
<evidence type="ECO:0000313" key="10">
    <source>
        <dbReference type="Proteomes" id="UP001336020"/>
    </source>
</evidence>
<feature type="transmembrane region" description="Helical" evidence="7">
    <location>
        <begin position="318"/>
        <end position="340"/>
    </location>
</feature>
<dbReference type="EMBL" id="JAUTXY010000005">
    <property type="protein sequence ID" value="MEE2058447.1"/>
    <property type="molecule type" value="Genomic_DNA"/>
</dbReference>
<feature type="transmembrane region" description="Helical" evidence="7">
    <location>
        <begin position="415"/>
        <end position="438"/>
    </location>
</feature>
<feature type="transmembrane region" description="Helical" evidence="7">
    <location>
        <begin position="48"/>
        <end position="74"/>
    </location>
</feature>
<keyword evidence="5 7" id="KW-1133">Transmembrane helix</keyword>
<feature type="domain" description="Major facilitator superfamily (MFS) profile" evidence="8">
    <location>
        <begin position="30"/>
        <end position="477"/>
    </location>
</feature>
<comment type="subcellular location">
    <subcellularLocation>
        <location evidence="1">Cell membrane</location>
        <topology evidence="1">Multi-pass membrane protein</topology>
    </subcellularLocation>
</comment>
<dbReference type="Gene3D" id="1.20.1720.10">
    <property type="entry name" value="Multidrug resistance protein D"/>
    <property type="match status" value="1"/>
</dbReference>